<evidence type="ECO:0000313" key="1">
    <source>
        <dbReference type="EMBL" id="KAI0042896.1"/>
    </source>
</evidence>
<dbReference type="EMBL" id="MU276042">
    <property type="protein sequence ID" value="KAI0042896.1"/>
    <property type="molecule type" value="Genomic_DNA"/>
</dbReference>
<reference evidence="1" key="2">
    <citation type="journal article" date="2022" name="New Phytol.">
        <title>Evolutionary transition to the ectomycorrhizal habit in the genomes of a hyperdiverse lineage of mushroom-forming fungi.</title>
        <authorList>
            <person name="Looney B."/>
            <person name="Miyauchi S."/>
            <person name="Morin E."/>
            <person name="Drula E."/>
            <person name="Courty P.E."/>
            <person name="Kohler A."/>
            <person name="Kuo A."/>
            <person name="LaButti K."/>
            <person name="Pangilinan J."/>
            <person name="Lipzen A."/>
            <person name="Riley R."/>
            <person name="Andreopoulos W."/>
            <person name="He G."/>
            <person name="Johnson J."/>
            <person name="Nolan M."/>
            <person name="Tritt A."/>
            <person name="Barry K.W."/>
            <person name="Grigoriev I.V."/>
            <person name="Nagy L.G."/>
            <person name="Hibbett D."/>
            <person name="Henrissat B."/>
            <person name="Matheny P.B."/>
            <person name="Labbe J."/>
            <person name="Martin F.M."/>
        </authorList>
    </citation>
    <scope>NUCLEOTIDE SEQUENCE</scope>
    <source>
        <strain evidence="1">FP105234-sp</strain>
    </source>
</reference>
<protein>
    <submittedName>
        <fullName evidence="1">NAD(P)-binding protein</fullName>
    </submittedName>
</protein>
<reference evidence="1" key="1">
    <citation type="submission" date="2021-02" db="EMBL/GenBank/DDBJ databases">
        <authorList>
            <consortium name="DOE Joint Genome Institute"/>
            <person name="Ahrendt S."/>
            <person name="Looney B.P."/>
            <person name="Miyauchi S."/>
            <person name="Morin E."/>
            <person name="Drula E."/>
            <person name="Courty P.E."/>
            <person name="Chicoki N."/>
            <person name="Fauchery L."/>
            <person name="Kohler A."/>
            <person name="Kuo A."/>
            <person name="Labutti K."/>
            <person name="Pangilinan J."/>
            <person name="Lipzen A."/>
            <person name="Riley R."/>
            <person name="Andreopoulos W."/>
            <person name="He G."/>
            <person name="Johnson J."/>
            <person name="Barry K.W."/>
            <person name="Grigoriev I.V."/>
            <person name="Nagy L."/>
            <person name="Hibbett D."/>
            <person name="Henrissat B."/>
            <person name="Matheny P.B."/>
            <person name="Labbe J."/>
            <person name="Martin F."/>
        </authorList>
    </citation>
    <scope>NUCLEOTIDE SEQUENCE</scope>
    <source>
        <strain evidence="1">FP105234-sp</strain>
    </source>
</reference>
<dbReference type="Proteomes" id="UP000814033">
    <property type="component" value="Unassembled WGS sequence"/>
</dbReference>
<accession>A0ACB8RFF7</accession>
<gene>
    <name evidence="1" type="ORF">FA95DRAFT_1524809</name>
</gene>
<keyword evidence="2" id="KW-1185">Reference proteome</keyword>
<comment type="caution">
    <text evidence="1">The sequence shown here is derived from an EMBL/GenBank/DDBJ whole genome shotgun (WGS) entry which is preliminary data.</text>
</comment>
<proteinExistence type="predicted"/>
<sequence>MTTISDEQLVSYAERVKGKVVVITGGASGIGKQTSLLFGKHGAKVVIGDLNADGAEAVVTQIKQAGGDGASLGVDVLNWDQLVDLFELAIARFGAVDIVVPNAGINESDKVCDGTVVLKDGRPVQPKLLTLQINLTAVVHTVHLGLYYMKKNRRDGDWKSVVMIGSMASWTALPHAPQYSASKHAILGFMRSIEEIVARDEVRVATIHPWYAGSSF</sequence>
<name>A0ACB8RFF7_9AGAM</name>
<organism evidence="1 2">
    <name type="scientific">Auriscalpium vulgare</name>
    <dbReference type="NCBI Taxonomy" id="40419"/>
    <lineage>
        <taxon>Eukaryota</taxon>
        <taxon>Fungi</taxon>
        <taxon>Dikarya</taxon>
        <taxon>Basidiomycota</taxon>
        <taxon>Agaricomycotina</taxon>
        <taxon>Agaricomycetes</taxon>
        <taxon>Russulales</taxon>
        <taxon>Auriscalpiaceae</taxon>
        <taxon>Auriscalpium</taxon>
    </lineage>
</organism>
<evidence type="ECO:0000313" key="2">
    <source>
        <dbReference type="Proteomes" id="UP000814033"/>
    </source>
</evidence>
<feature type="non-terminal residue" evidence="1">
    <location>
        <position position="216"/>
    </location>
</feature>